<reference evidence="2" key="2">
    <citation type="submission" date="2020-09" db="EMBL/GenBank/DDBJ databases">
        <authorList>
            <person name="Sun Q."/>
            <person name="Ohkuma M."/>
        </authorList>
    </citation>
    <scope>NUCLEOTIDE SEQUENCE</scope>
    <source>
        <strain evidence="2">JCM 10088</strain>
    </source>
</reference>
<gene>
    <name evidence="2" type="ORF">GCM10007981_00760</name>
</gene>
<protein>
    <recommendedName>
        <fullName evidence="4">DUF58 domain-containing protein</fullName>
    </recommendedName>
</protein>
<organism evidence="2 3">
    <name type="scientific">Thermocladium modestius</name>
    <dbReference type="NCBI Taxonomy" id="62609"/>
    <lineage>
        <taxon>Archaea</taxon>
        <taxon>Thermoproteota</taxon>
        <taxon>Thermoprotei</taxon>
        <taxon>Thermoproteales</taxon>
        <taxon>Thermoproteaceae</taxon>
        <taxon>Thermocladium</taxon>
    </lineage>
</organism>
<comment type="caution">
    <text evidence="2">The sequence shown here is derived from an EMBL/GenBank/DDBJ whole genome shotgun (WGS) entry which is preliminary data.</text>
</comment>
<feature type="transmembrane region" description="Helical" evidence="1">
    <location>
        <begin position="53"/>
        <end position="78"/>
    </location>
</feature>
<sequence length="426" mass="45437">MKWIHAARLARKAFPALYVALGLGHPAVYALSAIALAAEFIPRGRGHDAVQSLAHLAAIAAVPPPYDAALALAFLPLLEASLRLNPRPWWAYVAPPSIALVLALPLAGVAPFISLLIPAAYVSLKALVEWGRMVTARIAVEADRKLRTVAGRRVSYVLTISSRPRLRGVRAVIHAPSEVRLERVGVDVGGDSVGAEARYGLGGVKRPMLLLELRSGDGLVSASRRAPHPPIIVTPRARRAVEVGERLLRRASVAGAGDVVEVREYVAGDPVRRIHWKKSLKLDKYVVKLMEAPEVNPVISVLAYASDGEAVDRLGAALASAVAALLVRSPGVRVILIGRRGERGEREVSPGNYVEAMDSIMGEIEAMNIRRLGGALGAAGLLADLVIARRAAVLRAARGAGVILGERAWLRHACRPPPRDVDCIAV</sequence>
<feature type="transmembrane region" description="Helical" evidence="1">
    <location>
        <begin position="98"/>
        <end position="124"/>
    </location>
</feature>
<keyword evidence="1" id="KW-0472">Membrane</keyword>
<reference evidence="2" key="1">
    <citation type="journal article" date="2014" name="Int. J. Syst. Evol. Microbiol.">
        <title>Complete genome sequence of Corynebacterium casei LMG S-19264T (=DSM 44701T), isolated from a smear-ripened cheese.</title>
        <authorList>
            <consortium name="US DOE Joint Genome Institute (JGI-PGF)"/>
            <person name="Walter F."/>
            <person name="Albersmeier A."/>
            <person name="Kalinowski J."/>
            <person name="Ruckert C."/>
        </authorList>
    </citation>
    <scope>NUCLEOTIDE SEQUENCE</scope>
    <source>
        <strain evidence="2">JCM 10088</strain>
    </source>
</reference>
<keyword evidence="1" id="KW-0812">Transmembrane</keyword>
<feature type="transmembrane region" description="Helical" evidence="1">
    <location>
        <begin position="16"/>
        <end position="41"/>
    </location>
</feature>
<dbReference type="EMBL" id="BMNL01000001">
    <property type="protein sequence ID" value="GGP18970.1"/>
    <property type="molecule type" value="Genomic_DNA"/>
</dbReference>
<accession>A0A830GS83</accession>
<evidence type="ECO:0000313" key="3">
    <source>
        <dbReference type="Proteomes" id="UP000610960"/>
    </source>
</evidence>
<dbReference type="PANTHER" id="PTHR34351">
    <property type="entry name" value="SLR1927 PROTEIN-RELATED"/>
    <property type="match status" value="1"/>
</dbReference>
<dbReference type="OrthoDB" id="19186at2157"/>
<keyword evidence="3" id="KW-1185">Reference proteome</keyword>
<dbReference type="Proteomes" id="UP000610960">
    <property type="component" value="Unassembled WGS sequence"/>
</dbReference>
<dbReference type="RefSeq" id="WP_188595502.1">
    <property type="nucleotide sequence ID" value="NZ_BMNL01000001.1"/>
</dbReference>
<dbReference type="PANTHER" id="PTHR34351:SF1">
    <property type="entry name" value="SLR1927 PROTEIN"/>
    <property type="match status" value="1"/>
</dbReference>
<evidence type="ECO:0000313" key="2">
    <source>
        <dbReference type="EMBL" id="GGP18970.1"/>
    </source>
</evidence>
<evidence type="ECO:0000256" key="1">
    <source>
        <dbReference type="SAM" id="Phobius"/>
    </source>
</evidence>
<evidence type="ECO:0008006" key="4">
    <source>
        <dbReference type="Google" id="ProtNLM"/>
    </source>
</evidence>
<name>A0A830GS83_9CREN</name>
<proteinExistence type="predicted"/>
<dbReference type="AlphaFoldDB" id="A0A830GS83"/>
<keyword evidence="1" id="KW-1133">Transmembrane helix</keyword>